<evidence type="ECO:0000256" key="1">
    <source>
        <dbReference type="SAM" id="MobiDB-lite"/>
    </source>
</evidence>
<comment type="caution">
    <text evidence="2">The sequence shown here is derived from an EMBL/GenBank/DDBJ whole genome shotgun (WGS) entry which is preliminary data.</text>
</comment>
<dbReference type="EMBL" id="JAKNFS010000037">
    <property type="protein sequence ID" value="MCG4767237.1"/>
    <property type="molecule type" value="Genomic_DNA"/>
</dbReference>
<proteinExistence type="predicted"/>
<protein>
    <submittedName>
        <fullName evidence="2">Uncharacterized protein</fullName>
    </submittedName>
</protein>
<evidence type="ECO:0000313" key="3">
    <source>
        <dbReference type="Proteomes" id="UP001199915"/>
    </source>
</evidence>
<accession>A0AAE3F4D0</accession>
<organism evidence="2 3">
    <name type="scientific">Fusicatenibacter saccharivorans</name>
    <dbReference type="NCBI Taxonomy" id="1150298"/>
    <lineage>
        <taxon>Bacteria</taxon>
        <taxon>Bacillati</taxon>
        <taxon>Bacillota</taxon>
        <taxon>Clostridia</taxon>
        <taxon>Lachnospirales</taxon>
        <taxon>Lachnospiraceae</taxon>
        <taxon>Fusicatenibacter</taxon>
    </lineage>
</organism>
<sequence length="72" mass="8220">MAEKDSSKERKTTDETKFDVSKIFSTPPEKPKTIIKSFNLKEENVKKLEEIAHAQNMSLSKVLNEILSNIVI</sequence>
<dbReference type="RefSeq" id="WP_117805148.1">
    <property type="nucleotide sequence ID" value="NZ_JAAINI010000061.1"/>
</dbReference>
<feature type="region of interest" description="Disordered" evidence="1">
    <location>
        <begin position="1"/>
        <end position="24"/>
    </location>
</feature>
<gene>
    <name evidence="2" type="ORF">L0N21_17295</name>
</gene>
<dbReference type="AlphaFoldDB" id="A0AAE3F4D0"/>
<dbReference type="Proteomes" id="UP001199915">
    <property type="component" value="Unassembled WGS sequence"/>
</dbReference>
<reference evidence="2" key="1">
    <citation type="submission" date="2022-01" db="EMBL/GenBank/DDBJ databases">
        <title>Collection of gut derived symbiotic bacterial strains cultured from healthy donors.</title>
        <authorList>
            <person name="Lin H."/>
            <person name="Kohout C."/>
            <person name="Waligurski E."/>
            <person name="Pamer E.G."/>
        </authorList>
    </citation>
    <scope>NUCLEOTIDE SEQUENCE</scope>
    <source>
        <strain evidence="2">DFI.5.49</strain>
    </source>
</reference>
<feature type="compositionally biased region" description="Basic and acidic residues" evidence="1">
    <location>
        <begin position="1"/>
        <end position="20"/>
    </location>
</feature>
<name>A0AAE3F4D0_9FIRM</name>
<evidence type="ECO:0000313" key="2">
    <source>
        <dbReference type="EMBL" id="MCG4767237.1"/>
    </source>
</evidence>